<dbReference type="SUPFAM" id="SSF52540">
    <property type="entry name" value="P-loop containing nucleoside triphosphate hydrolases"/>
    <property type="match status" value="1"/>
</dbReference>
<sequence length="1186" mass="133274">MQKSLLTFFTRSPKPLSETSNKICPESSKNTNSPVACLRPPGECDDENMSSPTTSSVSKRRRVIIESSDDEDEASVLSKEKTESVNKHDLSHYSFSPQPVRQNGKKINEATDESLLETSVVAQVNEAFEDESVSWTHLSLPFLEPSKIKDINGRRPDHPEYDSHTLYVPEEFKTKQTPGMRQWWELKSRYTDVILFFKVGKFYEMYHMDAMIGVKELGLVFMKGSFAHCGFPEVAFPRMADQLVRKGYKVARIEQTESIDAMNERCKRKSSSEKVVRREVCQIITPGTCTASTRSEISDVKAVETGDVENGDEGFRDLINLAHPDSFLLAVVESHGDKSYPFAFGIGLLNASTGKINIGQFLDDRHCSRLRTFLSHYPPNQLLIERGTAGSAIKSLIKTSLSCVPTEFLTPTKQFWSAKNTVQELETADYFPKQTSNTTVDSNHVSKVSSFPDKENWPDVLLNMLSEDDPLGRTVKSEWELAFRCLGALIYYLRYCLIDREVLSLGFIDVYVPIDMKNANSQRSPGSIELFYDTQSQMVLDNITLSNLDIIRNNVDGSQEGSLLQRLNTCCTFFGRRLLRQWITAPPCNPNVIRQRQLAIENLISISDIIPKLREKLAQLPDLERLITKIHLLGSKGDKNHPDSRAIIFEEVQYSRKNIIDFVATLDGFELSYKIIHEINHYPLSSAYLKKLVTLTNLGGNFPDITEKINYFKNAFDAEKAKREGRITPEPGIDPEYDESLSEIKRIVEDMDRFLLKWSKTFGTRLAYWGTGRNRYQIEIPESLASRVPNSWQLSSQRKGVKRYTCSETQEWLSELTAAEERKDASLRSIMQHIFSSFSESFTHWHMAMSCLAELDCIIALYLYSTNASDVMCLPEFIDLNSSTEPLLEIVDGIHPCLINTFSGGDIISNDIKLGTTSSMINSPTQHHTLHDMFNNASVILVTGPNMGGKSTLMRQAALLVILAHLGCRIPAKSCKLTPVDRIFSRLGASDRMLSGESTFLVELSETASILHHITPHSLVLMDELGRGTSTHDGSALAGAVVSYLAKPNGRFFNGSGPRTLFSTHYHSLVDQVANKDRSTSDEDINHLCIGLGHMACMVEAESESTNGLENITFLYKFIPGACPKSYGFNAARLAMLPDKVIRLGLAKAKEFEKTTATFACVRRLLQGPVTVEDLRQWNSKLKAFL</sequence>
<evidence type="ECO:0000256" key="5">
    <source>
        <dbReference type="ARBA" id="ARBA00023125"/>
    </source>
</evidence>
<dbReference type="GO" id="GO:0032301">
    <property type="term" value="C:MutSalpha complex"/>
    <property type="evidence" value="ECO:0007669"/>
    <property type="project" value="TreeGrafter"/>
</dbReference>
<dbReference type="SUPFAM" id="SSF53150">
    <property type="entry name" value="DNA repair protein MutS, domain II"/>
    <property type="match status" value="1"/>
</dbReference>
<dbReference type="Gene3D" id="3.30.420.110">
    <property type="entry name" value="MutS, connector domain"/>
    <property type="match status" value="1"/>
</dbReference>
<keyword evidence="2 6" id="KW-0547">Nucleotide-binding</keyword>
<dbReference type="InterPro" id="IPR045076">
    <property type="entry name" value="MutS"/>
</dbReference>
<dbReference type="InParanoid" id="A0A3Q0KF18"/>
<dbReference type="AlphaFoldDB" id="A0A3Q0KF18"/>
<dbReference type="GO" id="GO:0005524">
    <property type="term" value="F:ATP binding"/>
    <property type="evidence" value="ECO:0007669"/>
    <property type="project" value="UniProtKB-UniRule"/>
</dbReference>
<dbReference type="InterPro" id="IPR007696">
    <property type="entry name" value="DNA_mismatch_repair_MutS_core"/>
</dbReference>
<dbReference type="InterPro" id="IPR036678">
    <property type="entry name" value="MutS_con_dom_sf"/>
</dbReference>
<evidence type="ECO:0000256" key="4">
    <source>
        <dbReference type="ARBA" id="ARBA00022840"/>
    </source>
</evidence>
<evidence type="ECO:0000313" key="10">
    <source>
        <dbReference type="WBParaSite" id="Smp_042670.1"/>
    </source>
</evidence>
<dbReference type="Pfam" id="PF05190">
    <property type="entry name" value="MutS_IV"/>
    <property type="match status" value="1"/>
</dbReference>
<reference evidence="10" key="2">
    <citation type="submission" date="2018-12" db="UniProtKB">
        <authorList>
            <consortium name="WormBaseParasite"/>
        </authorList>
    </citation>
    <scope>IDENTIFICATION</scope>
    <source>
        <strain evidence="10">Puerto Rican</strain>
    </source>
</reference>
<feature type="compositionally biased region" description="Basic and acidic residues" evidence="7">
    <location>
        <begin position="78"/>
        <end position="91"/>
    </location>
</feature>
<keyword evidence="5 6" id="KW-0238">DNA-binding</keyword>
<dbReference type="GO" id="GO:0030983">
    <property type="term" value="F:mismatched DNA binding"/>
    <property type="evidence" value="ECO:0007669"/>
    <property type="project" value="UniProtKB-UniRule"/>
</dbReference>
<feature type="domain" description="DNA mismatch repair proteins mutS family" evidence="8">
    <location>
        <begin position="1018"/>
        <end position="1034"/>
    </location>
</feature>
<dbReference type="SUPFAM" id="SSF55271">
    <property type="entry name" value="DNA repair protein MutS, domain I"/>
    <property type="match status" value="1"/>
</dbReference>
<keyword evidence="9" id="KW-1185">Reference proteome</keyword>
<feature type="region of interest" description="Disordered" evidence="7">
    <location>
        <begin position="1"/>
        <end position="103"/>
    </location>
</feature>
<proteinExistence type="inferred from homology"/>
<accession>A0A3Q0KF18</accession>
<dbReference type="STRING" id="6183.A0A3Q0KF18"/>
<dbReference type="SMART" id="SM00533">
    <property type="entry name" value="MUTSd"/>
    <property type="match status" value="1"/>
</dbReference>
<dbReference type="Pfam" id="PF01624">
    <property type="entry name" value="MutS_I"/>
    <property type="match status" value="1"/>
</dbReference>
<feature type="compositionally biased region" description="Polar residues" evidence="7">
    <location>
        <begin position="1"/>
        <end position="10"/>
    </location>
</feature>
<dbReference type="InterPro" id="IPR000432">
    <property type="entry name" value="DNA_mismatch_repair_MutS_C"/>
</dbReference>
<protein>
    <recommendedName>
        <fullName evidence="6">DNA mismatch repair protein</fullName>
    </recommendedName>
</protein>
<evidence type="ECO:0000256" key="7">
    <source>
        <dbReference type="SAM" id="MobiDB-lite"/>
    </source>
</evidence>
<dbReference type="InterPro" id="IPR036187">
    <property type="entry name" value="DNA_mismatch_repair_MutS_sf"/>
</dbReference>
<dbReference type="Pfam" id="PF00488">
    <property type="entry name" value="MutS_V"/>
    <property type="match status" value="1"/>
</dbReference>
<keyword evidence="4 6" id="KW-0067">ATP-binding</keyword>
<dbReference type="FunCoup" id="A0A3Q0KF18">
    <property type="interactions" value="2037"/>
</dbReference>
<dbReference type="FunFam" id="1.10.1420.10:FF:000005">
    <property type="entry name" value="DNA mismatch repair protein"/>
    <property type="match status" value="1"/>
</dbReference>
<dbReference type="GO" id="GO:0006298">
    <property type="term" value="P:mismatch repair"/>
    <property type="evidence" value="ECO:0007669"/>
    <property type="project" value="InterPro"/>
</dbReference>
<dbReference type="Gene3D" id="1.10.1420.10">
    <property type="match status" value="2"/>
</dbReference>
<dbReference type="InterPro" id="IPR016151">
    <property type="entry name" value="DNA_mismatch_repair_MutS_N"/>
</dbReference>
<dbReference type="Pfam" id="PF05192">
    <property type="entry name" value="MutS_III"/>
    <property type="match status" value="1"/>
</dbReference>
<evidence type="ECO:0000256" key="3">
    <source>
        <dbReference type="ARBA" id="ARBA00022763"/>
    </source>
</evidence>
<dbReference type="PROSITE" id="PS00486">
    <property type="entry name" value="DNA_MISMATCH_REPAIR_2"/>
    <property type="match status" value="1"/>
</dbReference>
<comment type="similarity">
    <text evidence="1 6">Belongs to the DNA mismatch repair MutS family.</text>
</comment>
<dbReference type="Gene3D" id="3.40.50.300">
    <property type="entry name" value="P-loop containing nucleotide triphosphate hydrolases"/>
    <property type="match status" value="1"/>
</dbReference>
<dbReference type="InterPro" id="IPR007861">
    <property type="entry name" value="DNA_mismatch_repair_MutS_clamp"/>
</dbReference>
<dbReference type="WBParaSite" id="Smp_042670.1">
    <property type="protein sequence ID" value="Smp_042670.1"/>
    <property type="gene ID" value="Smp_042670"/>
</dbReference>
<dbReference type="GO" id="GO:0140664">
    <property type="term" value="F:ATP-dependent DNA damage sensor activity"/>
    <property type="evidence" value="ECO:0007669"/>
    <property type="project" value="InterPro"/>
</dbReference>
<dbReference type="Proteomes" id="UP000008854">
    <property type="component" value="Unassembled WGS sequence"/>
</dbReference>
<evidence type="ECO:0000259" key="8">
    <source>
        <dbReference type="PROSITE" id="PS00486"/>
    </source>
</evidence>
<dbReference type="ExpressionAtlas" id="A0A3Q0KF18">
    <property type="expression patterns" value="baseline"/>
</dbReference>
<evidence type="ECO:0000256" key="6">
    <source>
        <dbReference type="PIRNR" id="PIRNR037677"/>
    </source>
</evidence>
<dbReference type="SUPFAM" id="SSF48334">
    <property type="entry name" value="DNA repair protein MutS, domain III"/>
    <property type="match status" value="1"/>
</dbReference>
<organism evidence="9 10">
    <name type="scientific">Schistosoma mansoni</name>
    <name type="common">Blood fluke</name>
    <dbReference type="NCBI Taxonomy" id="6183"/>
    <lineage>
        <taxon>Eukaryota</taxon>
        <taxon>Metazoa</taxon>
        <taxon>Spiralia</taxon>
        <taxon>Lophotrochozoa</taxon>
        <taxon>Platyhelminthes</taxon>
        <taxon>Trematoda</taxon>
        <taxon>Digenea</taxon>
        <taxon>Strigeidida</taxon>
        <taxon>Schistosomatoidea</taxon>
        <taxon>Schistosomatidae</taxon>
        <taxon>Schistosoma</taxon>
    </lineage>
</organism>
<dbReference type="PIRSF" id="PIRSF037677">
    <property type="entry name" value="DNA_mis_repair_Msh6"/>
    <property type="match status" value="1"/>
</dbReference>
<dbReference type="PANTHER" id="PTHR11361:SF148">
    <property type="entry name" value="DNA MISMATCH REPAIR PROTEIN MSH6"/>
    <property type="match status" value="1"/>
</dbReference>
<dbReference type="Gene3D" id="3.40.1170.10">
    <property type="entry name" value="DNA repair protein MutS, domain I"/>
    <property type="match status" value="1"/>
</dbReference>
<keyword evidence="3 6" id="KW-0227">DNA damage</keyword>
<dbReference type="PANTHER" id="PTHR11361">
    <property type="entry name" value="DNA MISMATCH REPAIR PROTEIN MUTS FAMILY MEMBER"/>
    <property type="match status" value="1"/>
</dbReference>
<name>A0A3Q0KF18_SCHMA</name>
<feature type="compositionally biased region" description="Polar residues" evidence="7">
    <location>
        <begin position="17"/>
        <end position="34"/>
    </location>
</feature>
<evidence type="ECO:0000313" key="9">
    <source>
        <dbReference type="Proteomes" id="UP000008854"/>
    </source>
</evidence>
<dbReference type="InterPro" id="IPR017261">
    <property type="entry name" value="DNA_mismatch_repair_MutS/MSH"/>
</dbReference>
<reference evidence="9" key="1">
    <citation type="journal article" date="2012" name="PLoS Negl. Trop. Dis.">
        <title>A systematically improved high quality genome and transcriptome of the human blood fluke Schistosoma mansoni.</title>
        <authorList>
            <person name="Protasio A.V."/>
            <person name="Tsai I.J."/>
            <person name="Babbage A."/>
            <person name="Nichol S."/>
            <person name="Hunt M."/>
            <person name="Aslett M.A."/>
            <person name="De Silva N."/>
            <person name="Velarde G.S."/>
            <person name="Anderson T.J."/>
            <person name="Clark R.C."/>
            <person name="Davidson C."/>
            <person name="Dillon G.P."/>
            <person name="Holroyd N.E."/>
            <person name="LoVerde P.T."/>
            <person name="Lloyd C."/>
            <person name="McQuillan J."/>
            <person name="Oliveira G."/>
            <person name="Otto T.D."/>
            <person name="Parker-Manuel S.J."/>
            <person name="Quail M.A."/>
            <person name="Wilson R.A."/>
            <person name="Zerlotini A."/>
            <person name="Dunne D.W."/>
            <person name="Berriman M."/>
        </authorList>
    </citation>
    <scope>NUCLEOTIDE SEQUENCE [LARGE SCALE GENOMIC DNA]</scope>
    <source>
        <strain evidence="9">Puerto Rican</strain>
    </source>
</reference>
<evidence type="ECO:0000256" key="2">
    <source>
        <dbReference type="ARBA" id="ARBA00022741"/>
    </source>
</evidence>
<evidence type="ECO:0000256" key="1">
    <source>
        <dbReference type="ARBA" id="ARBA00006271"/>
    </source>
</evidence>
<dbReference type="SMART" id="SM00534">
    <property type="entry name" value="MUTSac"/>
    <property type="match status" value="1"/>
</dbReference>
<dbReference type="FunFam" id="3.40.1170.10:FF:000002">
    <property type="entry name" value="DNA mismatch repair protein"/>
    <property type="match status" value="1"/>
</dbReference>
<comment type="function">
    <text evidence="6">Component of the post-replicative DNA mismatch repair system (MMR).</text>
</comment>
<keyword evidence="6" id="KW-0234">DNA repair</keyword>
<dbReference type="InterPro" id="IPR027417">
    <property type="entry name" value="P-loop_NTPase"/>
</dbReference>
<dbReference type="InterPro" id="IPR007695">
    <property type="entry name" value="DNA_mismatch_repair_MutS-lik_N"/>
</dbReference>